<dbReference type="EMBL" id="QMKO01001211">
    <property type="protein sequence ID" value="RTG90812.1"/>
    <property type="molecule type" value="Genomic_DNA"/>
</dbReference>
<feature type="non-terminal residue" evidence="2">
    <location>
        <position position="77"/>
    </location>
</feature>
<keyword evidence="1" id="KW-0472">Membrane</keyword>
<dbReference type="STRING" id="6184.A0A430QSZ7"/>
<accession>A0A430QSZ7</accession>
<sequence>MEAFQEVFECGSAYLFLAGGLIYTLMYCLCGFVANVLLGGLGKSYSLVMEAFQEVFECGSAYLFLAGGLIYTLMYCL</sequence>
<reference evidence="2 3" key="1">
    <citation type="journal article" date="2019" name="PLoS Pathog.">
        <title>Genome sequence of the bovine parasite Schistosoma bovis Tanzania.</title>
        <authorList>
            <person name="Oey H."/>
            <person name="Zakrzewski M."/>
            <person name="Gobert G."/>
            <person name="Gravermann K."/>
            <person name="Stoye J."/>
            <person name="Jones M."/>
            <person name="Mcmanus D."/>
            <person name="Krause L."/>
        </authorList>
    </citation>
    <scope>NUCLEOTIDE SEQUENCE [LARGE SCALE GENOMIC DNA]</scope>
    <source>
        <strain evidence="2 3">TAN1997</strain>
    </source>
</reference>
<protein>
    <submittedName>
        <fullName evidence="2">Uncharacterized protein</fullName>
    </submittedName>
</protein>
<comment type="caution">
    <text evidence="2">The sequence shown here is derived from an EMBL/GenBank/DDBJ whole genome shotgun (WGS) entry which is preliminary data.</text>
</comment>
<proteinExistence type="predicted"/>
<gene>
    <name evidence="2" type="ORF">DC041_0003407</name>
</gene>
<dbReference type="Proteomes" id="UP000290809">
    <property type="component" value="Unassembled WGS sequence"/>
</dbReference>
<keyword evidence="3" id="KW-1185">Reference proteome</keyword>
<dbReference type="AlphaFoldDB" id="A0A430QSZ7"/>
<organism evidence="2 3">
    <name type="scientific">Schistosoma bovis</name>
    <name type="common">Blood fluke</name>
    <dbReference type="NCBI Taxonomy" id="6184"/>
    <lineage>
        <taxon>Eukaryota</taxon>
        <taxon>Metazoa</taxon>
        <taxon>Spiralia</taxon>
        <taxon>Lophotrochozoa</taxon>
        <taxon>Platyhelminthes</taxon>
        <taxon>Trematoda</taxon>
        <taxon>Digenea</taxon>
        <taxon>Strigeidida</taxon>
        <taxon>Schistosomatoidea</taxon>
        <taxon>Schistosomatidae</taxon>
        <taxon>Schistosoma</taxon>
    </lineage>
</organism>
<evidence type="ECO:0000256" key="1">
    <source>
        <dbReference type="SAM" id="Phobius"/>
    </source>
</evidence>
<evidence type="ECO:0000313" key="2">
    <source>
        <dbReference type="EMBL" id="RTG90812.1"/>
    </source>
</evidence>
<name>A0A430QSZ7_SCHBO</name>
<evidence type="ECO:0000313" key="3">
    <source>
        <dbReference type="Proteomes" id="UP000290809"/>
    </source>
</evidence>
<feature type="transmembrane region" description="Helical" evidence="1">
    <location>
        <begin position="59"/>
        <end position="76"/>
    </location>
</feature>
<feature type="transmembrane region" description="Helical" evidence="1">
    <location>
        <begin position="12"/>
        <end position="39"/>
    </location>
</feature>
<keyword evidence="1" id="KW-0812">Transmembrane</keyword>
<keyword evidence="1" id="KW-1133">Transmembrane helix</keyword>